<keyword evidence="9" id="KW-1185">Reference proteome</keyword>
<evidence type="ECO:0000256" key="1">
    <source>
        <dbReference type="ARBA" id="ARBA00000971"/>
    </source>
</evidence>
<dbReference type="PROSITE" id="PS50059">
    <property type="entry name" value="FKBP_PPIASE"/>
    <property type="match status" value="1"/>
</dbReference>
<dbReference type="InterPro" id="IPR046357">
    <property type="entry name" value="PPIase_dom_sf"/>
</dbReference>
<evidence type="ECO:0000313" key="9">
    <source>
        <dbReference type="Proteomes" id="UP001165060"/>
    </source>
</evidence>
<evidence type="ECO:0000256" key="3">
    <source>
        <dbReference type="ARBA" id="ARBA00023110"/>
    </source>
</evidence>
<evidence type="ECO:0000256" key="6">
    <source>
        <dbReference type="SAM" id="SignalP"/>
    </source>
</evidence>
<sequence length="197" mass="20877">MLSLAPLLLLLLLGPSLSFFGPSPLKPPPTAVSLPSGLAYVDTSPGQGKSPSERDFISVHYKGKLASNGKVFDSSRPKVDTRSAAFKGDPLEFPLGRGKVIKGWEQGIKGMKVGGERRLFVPAALAYGAEGTPDGVIPGNADLVFDVELVSINGSMDTAKTLFDGFRIAFGLIVVNGLFAAATGHELREYVNDFVNR</sequence>
<evidence type="ECO:0000256" key="5">
    <source>
        <dbReference type="PROSITE-ProRule" id="PRU00277"/>
    </source>
</evidence>
<dbReference type="PANTHER" id="PTHR43811:SF19">
    <property type="entry name" value="39 KDA FK506-BINDING NUCLEAR PROTEIN"/>
    <property type="match status" value="1"/>
</dbReference>
<evidence type="ECO:0000256" key="4">
    <source>
        <dbReference type="ARBA" id="ARBA00023235"/>
    </source>
</evidence>
<dbReference type="InterPro" id="IPR001179">
    <property type="entry name" value="PPIase_FKBP_dom"/>
</dbReference>
<dbReference type="SUPFAM" id="SSF54534">
    <property type="entry name" value="FKBP-like"/>
    <property type="match status" value="1"/>
</dbReference>
<dbReference type="EC" id="5.2.1.8" evidence="2 5"/>
<keyword evidence="4 5" id="KW-0413">Isomerase</keyword>
<gene>
    <name evidence="8" type="ORF">TeGR_g8256</name>
</gene>
<evidence type="ECO:0000256" key="2">
    <source>
        <dbReference type="ARBA" id="ARBA00013194"/>
    </source>
</evidence>
<dbReference type="Gene3D" id="3.10.50.40">
    <property type="match status" value="1"/>
</dbReference>
<evidence type="ECO:0000259" key="7">
    <source>
        <dbReference type="PROSITE" id="PS50059"/>
    </source>
</evidence>
<keyword evidence="6" id="KW-0732">Signal</keyword>
<organism evidence="8 9">
    <name type="scientific">Tetraparma gracilis</name>
    <dbReference type="NCBI Taxonomy" id="2962635"/>
    <lineage>
        <taxon>Eukaryota</taxon>
        <taxon>Sar</taxon>
        <taxon>Stramenopiles</taxon>
        <taxon>Ochrophyta</taxon>
        <taxon>Bolidophyceae</taxon>
        <taxon>Parmales</taxon>
        <taxon>Triparmaceae</taxon>
        <taxon>Tetraparma</taxon>
    </lineage>
</organism>
<dbReference type="Proteomes" id="UP001165060">
    <property type="component" value="Unassembled WGS sequence"/>
</dbReference>
<dbReference type="PANTHER" id="PTHR43811">
    <property type="entry name" value="FKBP-TYPE PEPTIDYL-PROLYL CIS-TRANS ISOMERASE FKPA"/>
    <property type="match status" value="1"/>
</dbReference>
<evidence type="ECO:0000313" key="8">
    <source>
        <dbReference type="EMBL" id="GMI41996.1"/>
    </source>
</evidence>
<feature type="domain" description="PPIase FKBP-type" evidence="7">
    <location>
        <begin position="54"/>
        <end position="153"/>
    </location>
</feature>
<comment type="catalytic activity">
    <reaction evidence="1 5">
        <text>[protein]-peptidylproline (omega=180) = [protein]-peptidylproline (omega=0)</text>
        <dbReference type="Rhea" id="RHEA:16237"/>
        <dbReference type="Rhea" id="RHEA-COMP:10747"/>
        <dbReference type="Rhea" id="RHEA-COMP:10748"/>
        <dbReference type="ChEBI" id="CHEBI:83833"/>
        <dbReference type="ChEBI" id="CHEBI:83834"/>
        <dbReference type="EC" id="5.2.1.8"/>
    </reaction>
</comment>
<feature type="signal peptide" evidence="6">
    <location>
        <begin position="1"/>
        <end position="18"/>
    </location>
</feature>
<dbReference type="Pfam" id="PF00254">
    <property type="entry name" value="FKBP_C"/>
    <property type="match status" value="1"/>
</dbReference>
<comment type="caution">
    <text evidence="8">The sequence shown here is derived from an EMBL/GenBank/DDBJ whole genome shotgun (WGS) entry which is preliminary data.</text>
</comment>
<accession>A0ABQ6N795</accession>
<protein>
    <recommendedName>
        <fullName evidence="2 5">peptidylprolyl isomerase</fullName>
        <ecNumber evidence="2 5">5.2.1.8</ecNumber>
    </recommendedName>
</protein>
<feature type="chain" id="PRO_5046420403" description="peptidylprolyl isomerase" evidence="6">
    <location>
        <begin position="19"/>
        <end position="197"/>
    </location>
</feature>
<reference evidence="8 9" key="1">
    <citation type="journal article" date="2023" name="Commun. Biol.">
        <title>Genome analysis of Parmales, the sister group of diatoms, reveals the evolutionary specialization of diatoms from phago-mixotrophs to photoautotrophs.</title>
        <authorList>
            <person name="Ban H."/>
            <person name="Sato S."/>
            <person name="Yoshikawa S."/>
            <person name="Yamada K."/>
            <person name="Nakamura Y."/>
            <person name="Ichinomiya M."/>
            <person name="Sato N."/>
            <person name="Blanc-Mathieu R."/>
            <person name="Endo H."/>
            <person name="Kuwata A."/>
            <person name="Ogata H."/>
        </authorList>
    </citation>
    <scope>NUCLEOTIDE SEQUENCE [LARGE SCALE GENOMIC DNA]</scope>
</reference>
<keyword evidence="3 5" id="KW-0697">Rotamase</keyword>
<dbReference type="EMBL" id="BRYB01001042">
    <property type="protein sequence ID" value="GMI41996.1"/>
    <property type="molecule type" value="Genomic_DNA"/>
</dbReference>
<name>A0ABQ6N795_9STRA</name>
<proteinExistence type="predicted"/>